<evidence type="ECO:0000313" key="2">
    <source>
        <dbReference type="EMBL" id="POO03526.1"/>
    </source>
</evidence>
<reference evidence="3" key="1">
    <citation type="submission" date="2016-06" db="EMBL/GenBank/DDBJ databases">
        <title>Parallel loss of symbiosis genes in relatives of nitrogen-fixing non-legume Parasponia.</title>
        <authorList>
            <person name="Van Velzen R."/>
            <person name="Holmer R."/>
            <person name="Bu F."/>
            <person name="Rutten L."/>
            <person name="Van Zeijl A."/>
            <person name="Liu W."/>
            <person name="Santuari L."/>
            <person name="Cao Q."/>
            <person name="Sharma T."/>
            <person name="Shen D."/>
            <person name="Roswanjaya Y."/>
            <person name="Wardhani T."/>
            <person name="Kalhor M.S."/>
            <person name="Jansen J."/>
            <person name="Van den Hoogen J."/>
            <person name="Gungor B."/>
            <person name="Hartog M."/>
            <person name="Hontelez J."/>
            <person name="Verver J."/>
            <person name="Yang W.-C."/>
            <person name="Schijlen E."/>
            <person name="Repin R."/>
            <person name="Schilthuizen M."/>
            <person name="Schranz E."/>
            <person name="Heidstra R."/>
            <person name="Miyata K."/>
            <person name="Fedorova E."/>
            <person name="Kohlen W."/>
            <person name="Bisseling T."/>
            <person name="Smit S."/>
            <person name="Geurts R."/>
        </authorList>
    </citation>
    <scope>NUCLEOTIDE SEQUENCE [LARGE SCALE GENOMIC DNA]</scope>
    <source>
        <strain evidence="3">cv. RG33-2</strain>
    </source>
</reference>
<dbReference type="Proteomes" id="UP000237000">
    <property type="component" value="Unassembled WGS sequence"/>
</dbReference>
<protein>
    <submittedName>
        <fullName evidence="2">Uncharacterized protein</fullName>
    </submittedName>
</protein>
<keyword evidence="1" id="KW-0732">Signal</keyword>
<evidence type="ECO:0000256" key="1">
    <source>
        <dbReference type="SAM" id="SignalP"/>
    </source>
</evidence>
<feature type="non-terminal residue" evidence="2">
    <location>
        <position position="1"/>
    </location>
</feature>
<name>A0A2P5G0H1_TREOI</name>
<keyword evidence="3" id="KW-1185">Reference proteome</keyword>
<sequence>IVLALFLAAYNLGSLLSRIRHQGTRRCYNRSLCGLRFEVVAGCRSSFENEEREI</sequence>
<accession>A0A2P5G0H1</accession>
<organism evidence="2 3">
    <name type="scientific">Trema orientale</name>
    <name type="common">Charcoal tree</name>
    <name type="synonym">Celtis orientalis</name>
    <dbReference type="NCBI Taxonomy" id="63057"/>
    <lineage>
        <taxon>Eukaryota</taxon>
        <taxon>Viridiplantae</taxon>
        <taxon>Streptophyta</taxon>
        <taxon>Embryophyta</taxon>
        <taxon>Tracheophyta</taxon>
        <taxon>Spermatophyta</taxon>
        <taxon>Magnoliopsida</taxon>
        <taxon>eudicotyledons</taxon>
        <taxon>Gunneridae</taxon>
        <taxon>Pentapetalae</taxon>
        <taxon>rosids</taxon>
        <taxon>fabids</taxon>
        <taxon>Rosales</taxon>
        <taxon>Cannabaceae</taxon>
        <taxon>Trema</taxon>
    </lineage>
</organism>
<dbReference type="AlphaFoldDB" id="A0A2P5G0H1"/>
<comment type="caution">
    <text evidence="2">The sequence shown here is derived from an EMBL/GenBank/DDBJ whole genome shotgun (WGS) entry which is preliminary data.</text>
</comment>
<gene>
    <name evidence="2" type="ORF">TorRG33x02_007310</name>
</gene>
<dbReference type="EMBL" id="JXTC01000002">
    <property type="protein sequence ID" value="POO03526.1"/>
    <property type="molecule type" value="Genomic_DNA"/>
</dbReference>
<evidence type="ECO:0000313" key="3">
    <source>
        <dbReference type="Proteomes" id="UP000237000"/>
    </source>
</evidence>
<dbReference type="InParanoid" id="A0A2P5G0H1"/>
<feature type="signal peptide" evidence="1">
    <location>
        <begin position="1"/>
        <end position="17"/>
    </location>
</feature>
<feature type="chain" id="PRO_5015203342" evidence="1">
    <location>
        <begin position="18"/>
        <end position="54"/>
    </location>
</feature>
<proteinExistence type="predicted"/>